<accession>A0A7M4F319</accession>
<dbReference type="Pfam" id="PF20805">
    <property type="entry name" value="Integrin_A_Ig_2"/>
    <property type="match status" value="1"/>
</dbReference>
<dbReference type="GO" id="GO:0007229">
    <property type="term" value="P:integrin-mediated signaling pathway"/>
    <property type="evidence" value="ECO:0007669"/>
    <property type="project" value="UniProtKB-KW"/>
</dbReference>
<keyword evidence="13 16" id="KW-0675">Receptor</keyword>
<dbReference type="GO" id="GO:0005178">
    <property type="term" value="F:integrin binding"/>
    <property type="evidence" value="ECO:0007669"/>
    <property type="project" value="TreeGrafter"/>
</dbReference>
<keyword evidence="9" id="KW-1133">Transmembrane helix</keyword>
<keyword evidence="4" id="KW-0479">Metal-binding</keyword>
<keyword evidence="3" id="KW-0812">Transmembrane</keyword>
<dbReference type="Ensembl" id="ENSCPRT00005021963.1">
    <property type="protein sequence ID" value="ENSCPRP00005018764.1"/>
    <property type="gene ID" value="ENSCPRG00005013129.1"/>
</dbReference>
<dbReference type="SMART" id="SM00191">
    <property type="entry name" value="Int_alpha"/>
    <property type="match status" value="4"/>
</dbReference>
<dbReference type="Proteomes" id="UP000594220">
    <property type="component" value="Unplaced"/>
</dbReference>
<dbReference type="Pfam" id="PF00092">
    <property type="entry name" value="VWA"/>
    <property type="match status" value="1"/>
</dbReference>
<keyword evidence="7" id="KW-0106">Calcium</keyword>
<evidence type="ECO:0000256" key="12">
    <source>
        <dbReference type="ARBA" id="ARBA00023157"/>
    </source>
</evidence>
<keyword evidence="6" id="KW-0677">Repeat</keyword>
<dbReference type="GeneTree" id="ENSGT00940000161532"/>
<dbReference type="GO" id="GO:0098609">
    <property type="term" value="P:cell-cell adhesion"/>
    <property type="evidence" value="ECO:0007669"/>
    <property type="project" value="TreeGrafter"/>
</dbReference>
<evidence type="ECO:0000256" key="15">
    <source>
        <dbReference type="PROSITE-ProRule" id="PRU00803"/>
    </source>
</evidence>
<dbReference type="AlphaFoldDB" id="A0A7M4F319"/>
<dbReference type="Gene3D" id="2.60.40.1510">
    <property type="entry name" value="ntegrin, alpha v. Chain A, domain 3"/>
    <property type="match status" value="1"/>
</dbReference>
<feature type="repeat" description="FG-GAP" evidence="15">
    <location>
        <begin position="436"/>
        <end position="499"/>
    </location>
</feature>
<evidence type="ECO:0000256" key="6">
    <source>
        <dbReference type="ARBA" id="ARBA00022737"/>
    </source>
</evidence>
<evidence type="ECO:0000256" key="8">
    <source>
        <dbReference type="ARBA" id="ARBA00022889"/>
    </source>
</evidence>
<keyword evidence="12" id="KW-1015">Disulfide bond</keyword>
<dbReference type="InterPro" id="IPR032695">
    <property type="entry name" value="Integrin_dom_sf"/>
</dbReference>
<feature type="repeat" description="FG-GAP" evidence="15">
    <location>
        <begin position="503"/>
        <end position="563"/>
    </location>
</feature>
<dbReference type="PROSITE" id="PS51470">
    <property type="entry name" value="FG_GAP"/>
    <property type="match status" value="3"/>
</dbReference>
<evidence type="ECO:0000256" key="7">
    <source>
        <dbReference type="ARBA" id="ARBA00022837"/>
    </source>
</evidence>
<gene>
    <name evidence="18" type="primary">ITGAE</name>
</gene>
<feature type="repeat" description="FG-GAP" evidence="15">
    <location>
        <begin position="373"/>
        <end position="433"/>
    </location>
</feature>
<keyword evidence="8 16" id="KW-0130">Cell adhesion</keyword>
<dbReference type="GO" id="GO:0046872">
    <property type="term" value="F:metal ion binding"/>
    <property type="evidence" value="ECO:0007669"/>
    <property type="project" value="UniProtKB-KW"/>
</dbReference>
<evidence type="ECO:0000256" key="11">
    <source>
        <dbReference type="ARBA" id="ARBA00023136"/>
    </source>
</evidence>
<dbReference type="InterPro" id="IPR048285">
    <property type="entry name" value="Integrin_alpha_Ig-like_2"/>
</dbReference>
<evidence type="ECO:0000259" key="17">
    <source>
        <dbReference type="PROSITE" id="PS50234"/>
    </source>
</evidence>
<name>A0A7M4F319_CROPO</name>
<dbReference type="PANTHER" id="PTHR23220">
    <property type="entry name" value="INTEGRIN ALPHA"/>
    <property type="match status" value="1"/>
</dbReference>
<comment type="subcellular location">
    <subcellularLocation>
        <location evidence="1 16">Membrane</location>
        <topology evidence="1 16">Single-pass type I membrane protein</topology>
    </subcellularLocation>
</comment>
<reference evidence="18" key="2">
    <citation type="submission" date="2025-09" db="UniProtKB">
        <authorList>
            <consortium name="Ensembl"/>
        </authorList>
    </citation>
    <scope>IDENTIFICATION</scope>
</reference>
<dbReference type="SUPFAM" id="SSF69318">
    <property type="entry name" value="Integrin alpha N-terminal domain"/>
    <property type="match status" value="1"/>
</dbReference>
<dbReference type="SMART" id="SM00327">
    <property type="entry name" value="VWA"/>
    <property type="match status" value="1"/>
</dbReference>
<evidence type="ECO:0000313" key="19">
    <source>
        <dbReference type="Proteomes" id="UP000594220"/>
    </source>
</evidence>
<sequence length="818" mass="90102">QACLQKKRRQAFSTVEDLNGICSLLTPEFEDEAFLNLSNISMEQSQCHVSGEGPGQRRQRLLELWLASFEFLSLADAGTEIAIVLDGSGSIEPEDFERAKAFIYTMMETVYKKCFECNFALVQYGTDIRTEFDLRDSWNTNATLQKVQNITQLGNVTKTASAIQHVLNFIFSEDQGSQKNAVKIMLVLTDGEIFMDPLNLTDVISSSSMAGIVCYAIGVGNAFNKPKALDELRLIASDPDETHLFRVTNYSALDRLLAMLQQKIIPIEGTAGDAMEYELAQAGFSAQIFNKASVYLLLGAVGAFDGSGGVLRYDPVTKTAVFLNESKDEVKGAQYSYLGYSVAGVNAQHGALYVSGAPRHSMTGKVLVFQKDRLKETLQGEQVGSYFGSELCPVDLDQDGVTDLLLVGAPLYHIHGEEGRVYVYRLEKESGNFTLAGHLHVQLLSAFARFGFALASIGDISRDGYVDIAVGAPLEDQFSSSSAFGSVYIFNGNHDGIRSPFSQRIRAVEVSPRLQYFGQSIDGGFDFTADGLPDITVGSIGSVVVLWSRPVINFNITLKFTPEEILVLDNSSTVTAELCFNIISPLKASEQGNEMRIAMRLSFADLDAGRSAKASDVQMLLGIPTARAPVTATCFSPLLQPCDYNCFSSITLKVSYQLHYETEIMDHAAPMLGRYSESNVYFQLPYKEDCKNKITCAANLTLISQLHFVGHTKELTLNISLTNSGDDSYLTTLVLTYPTNLQFKKMIPEVRPQNSCLAKIRLAKGLAFIFVFRASIELQILVPISIQGHNVMSIRNATGKQVTFFFSHYSFQIQFPCL</sequence>
<comment type="similarity">
    <text evidence="2 16">Belongs to the integrin alpha chain family.</text>
</comment>
<dbReference type="GO" id="GO:0008305">
    <property type="term" value="C:integrin complex"/>
    <property type="evidence" value="ECO:0007669"/>
    <property type="project" value="InterPro"/>
</dbReference>
<evidence type="ECO:0000256" key="13">
    <source>
        <dbReference type="ARBA" id="ARBA00023170"/>
    </source>
</evidence>
<protein>
    <submittedName>
        <fullName evidence="18">Integrin subunit alpha E</fullName>
    </submittedName>
</protein>
<dbReference type="InterPro" id="IPR013517">
    <property type="entry name" value="FG-GAP"/>
</dbReference>
<organism evidence="18 19">
    <name type="scientific">Crocodylus porosus</name>
    <name type="common">Saltwater crocodile</name>
    <name type="synonym">Estuarine crocodile</name>
    <dbReference type="NCBI Taxonomy" id="8502"/>
    <lineage>
        <taxon>Eukaryota</taxon>
        <taxon>Metazoa</taxon>
        <taxon>Chordata</taxon>
        <taxon>Craniata</taxon>
        <taxon>Vertebrata</taxon>
        <taxon>Euteleostomi</taxon>
        <taxon>Archelosauria</taxon>
        <taxon>Archosauria</taxon>
        <taxon>Crocodylia</taxon>
        <taxon>Longirostres</taxon>
        <taxon>Crocodylidae</taxon>
        <taxon>Crocodylus</taxon>
    </lineage>
</organism>
<keyword evidence="11" id="KW-0472">Membrane</keyword>
<dbReference type="PRINTS" id="PR01185">
    <property type="entry name" value="INTEGRINA"/>
</dbReference>
<dbReference type="GO" id="GO:0009897">
    <property type="term" value="C:external side of plasma membrane"/>
    <property type="evidence" value="ECO:0007669"/>
    <property type="project" value="Ensembl"/>
</dbReference>
<dbReference type="SUPFAM" id="SSF53300">
    <property type="entry name" value="vWA-like"/>
    <property type="match status" value="1"/>
</dbReference>
<keyword evidence="14" id="KW-0325">Glycoprotein</keyword>
<dbReference type="PROSITE" id="PS50234">
    <property type="entry name" value="VWFA"/>
    <property type="match status" value="1"/>
</dbReference>
<dbReference type="InterPro" id="IPR002035">
    <property type="entry name" value="VWF_A"/>
</dbReference>
<evidence type="ECO:0000256" key="4">
    <source>
        <dbReference type="ARBA" id="ARBA00022723"/>
    </source>
</evidence>
<evidence type="ECO:0000256" key="16">
    <source>
        <dbReference type="RuleBase" id="RU003762"/>
    </source>
</evidence>
<dbReference type="InterPro" id="IPR028994">
    <property type="entry name" value="Integrin_alpha_N"/>
</dbReference>
<dbReference type="GO" id="GO:0007160">
    <property type="term" value="P:cell-matrix adhesion"/>
    <property type="evidence" value="ECO:0007669"/>
    <property type="project" value="TreeGrafter"/>
</dbReference>
<evidence type="ECO:0000313" key="18">
    <source>
        <dbReference type="Ensembl" id="ENSCPRP00005018764.1"/>
    </source>
</evidence>
<dbReference type="Gene3D" id="2.130.10.130">
    <property type="entry name" value="Integrin alpha, N-terminal"/>
    <property type="match status" value="1"/>
</dbReference>
<keyword evidence="19" id="KW-1185">Reference proteome</keyword>
<dbReference type="InterPro" id="IPR000413">
    <property type="entry name" value="Integrin_alpha"/>
</dbReference>
<dbReference type="InterPro" id="IPR036465">
    <property type="entry name" value="vWFA_dom_sf"/>
</dbReference>
<proteinExistence type="inferred from homology"/>
<dbReference type="PANTHER" id="PTHR23220:SF79">
    <property type="entry name" value="INTEGRIN ALPHA-E"/>
    <property type="match status" value="1"/>
</dbReference>
<evidence type="ECO:0000256" key="3">
    <source>
        <dbReference type="ARBA" id="ARBA00022692"/>
    </source>
</evidence>
<dbReference type="Gene3D" id="3.40.50.410">
    <property type="entry name" value="von Willebrand factor, type A domain"/>
    <property type="match status" value="1"/>
</dbReference>
<dbReference type="GO" id="GO:0033627">
    <property type="term" value="P:cell adhesion mediated by integrin"/>
    <property type="evidence" value="ECO:0007669"/>
    <property type="project" value="TreeGrafter"/>
</dbReference>
<evidence type="ECO:0000256" key="5">
    <source>
        <dbReference type="ARBA" id="ARBA00022729"/>
    </source>
</evidence>
<evidence type="ECO:0000256" key="10">
    <source>
        <dbReference type="ARBA" id="ARBA00023037"/>
    </source>
</evidence>
<reference evidence="18" key="1">
    <citation type="submission" date="2025-08" db="UniProtKB">
        <authorList>
            <consortium name="Ensembl"/>
        </authorList>
    </citation>
    <scope>IDENTIFICATION</scope>
</reference>
<dbReference type="InterPro" id="IPR013519">
    <property type="entry name" value="Int_alpha_beta-p"/>
</dbReference>
<dbReference type="Pfam" id="PF01839">
    <property type="entry name" value="FG-GAP"/>
    <property type="match status" value="2"/>
</dbReference>
<evidence type="ECO:0000256" key="2">
    <source>
        <dbReference type="ARBA" id="ARBA00008054"/>
    </source>
</evidence>
<evidence type="ECO:0000256" key="14">
    <source>
        <dbReference type="ARBA" id="ARBA00023180"/>
    </source>
</evidence>
<keyword evidence="10 16" id="KW-0401">Integrin</keyword>
<feature type="domain" description="VWFA" evidence="17">
    <location>
        <begin position="80"/>
        <end position="260"/>
    </location>
</feature>
<dbReference type="SUPFAM" id="SSF69179">
    <property type="entry name" value="Integrin domains"/>
    <property type="match status" value="1"/>
</dbReference>
<keyword evidence="5" id="KW-0732">Signal</keyword>
<dbReference type="PRINTS" id="PR00453">
    <property type="entry name" value="VWFADOMAIN"/>
</dbReference>
<evidence type="ECO:0000256" key="1">
    <source>
        <dbReference type="ARBA" id="ARBA00004479"/>
    </source>
</evidence>
<evidence type="ECO:0000256" key="9">
    <source>
        <dbReference type="ARBA" id="ARBA00022989"/>
    </source>
</evidence>
<dbReference type="OMA" id="FKRMQKP"/>